<sequence length="144" mass="16117">MGSNKTLYGVYILISNGISQLPFFAFISQLSFLVSLDFSRRLLSSVFPKCGIDRFVSGFEVETLYILSSPWNSSVFVSVTLQKAEEKKISMAVFEIELLAGFSVSCILFTREWNFESVAFFLCRTSDEALNTARGKSIVSSDPF</sequence>
<gene>
    <name evidence="2" type="ORF">SDJN03_11008</name>
</gene>
<proteinExistence type="predicted"/>
<feature type="transmembrane region" description="Helical" evidence="1">
    <location>
        <begin position="6"/>
        <end position="34"/>
    </location>
</feature>
<comment type="caution">
    <text evidence="2">The sequence shown here is derived from an EMBL/GenBank/DDBJ whole genome shotgun (WGS) entry which is preliminary data.</text>
</comment>
<evidence type="ECO:0000256" key="1">
    <source>
        <dbReference type="SAM" id="Phobius"/>
    </source>
</evidence>
<organism evidence="2 3">
    <name type="scientific">Cucurbita argyrosperma subsp. sororia</name>
    <dbReference type="NCBI Taxonomy" id="37648"/>
    <lineage>
        <taxon>Eukaryota</taxon>
        <taxon>Viridiplantae</taxon>
        <taxon>Streptophyta</taxon>
        <taxon>Embryophyta</taxon>
        <taxon>Tracheophyta</taxon>
        <taxon>Spermatophyta</taxon>
        <taxon>Magnoliopsida</taxon>
        <taxon>eudicotyledons</taxon>
        <taxon>Gunneridae</taxon>
        <taxon>Pentapetalae</taxon>
        <taxon>rosids</taxon>
        <taxon>fabids</taxon>
        <taxon>Cucurbitales</taxon>
        <taxon>Cucurbitaceae</taxon>
        <taxon>Cucurbiteae</taxon>
        <taxon>Cucurbita</taxon>
    </lineage>
</organism>
<dbReference type="EMBL" id="JAGKQH010000007">
    <property type="protein sequence ID" value="KAG6594455.1"/>
    <property type="molecule type" value="Genomic_DNA"/>
</dbReference>
<name>A0AAV6N865_9ROSI</name>
<evidence type="ECO:0000313" key="2">
    <source>
        <dbReference type="EMBL" id="KAG6594455.1"/>
    </source>
</evidence>
<dbReference type="Proteomes" id="UP000685013">
    <property type="component" value="Chromosome 7"/>
</dbReference>
<evidence type="ECO:0000313" key="3">
    <source>
        <dbReference type="Proteomes" id="UP000685013"/>
    </source>
</evidence>
<keyword evidence="1" id="KW-0812">Transmembrane</keyword>
<dbReference type="AlphaFoldDB" id="A0AAV6N865"/>
<protein>
    <submittedName>
        <fullName evidence="2">Uncharacterized protein</fullName>
    </submittedName>
</protein>
<accession>A0AAV6N865</accession>
<feature type="non-terminal residue" evidence="2">
    <location>
        <position position="1"/>
    </location>
</feature>
<keyword evidence="1" id="KW-0472">Membrane</keyword>
<reference evidence="2 3" key="1">
    <citation type="journal article" date="2021" name="Hortic Res">
        <title>The domestication of Cucurbita argyrosperma as revealed by the genome of its wild relative.</title>
        <authorList>
            <person name="Barrera-Redondo J."/>
            <person name="Sanchez-de la Vega G."/>
            <person name="Aguirre-Liguori J.A."/>
            <person name="Castellanos-Morales G."/>
            <person name="Gutierrez-Guerrero Y.T."/>
            <person name="Aguirre-Dugua X."/>
            <person name="Aguirre-Planter E."/>
            <person name="Tenaillon M.I."/>
            <person name="Lira-Saade R."/>
            <person name="Eguiarte L.E."/>
        </authorList>
    </citation>
    <scope>NUCLEOTIDE SEQUENCE [LARGE SCALE GENOMIC DNA]</scope>
    <source>
        <strain evidence="2">JBR-2021</strain>
    </source>
</reference>
<keyword evidence="3" id="KW-1185">Reference proteome</keyword>
<keyword evidence="1" id="KW-1133">Transmembrane helix</keyword>